<comment type="caution">
    <text evidence="2">The sequence shown here is derived from an EMBL/GenBank/DDBJ whole genome shotgun (WGS) entry which is preliminary data.</text>
</comment>
<dbReference type="Proteomes" id="UP000031563">
    <property type="component" value="Unassembled WGS sequence"/>
</dbReference>
<accession>A0A0F5I3U6</accession>
<keyword evidence="1" id="KW-1133">Transmembrane helix</keyword>
<keyword evidence="1" id="KW-0812">Transmembrane</keyword>
<dbReference type="STRING" id="1221996.QY95_01824"/>
<keyword evidence="3" id="KW-1185">Reference proteome</keyword>
<proteinExistence type="predicted"/>
<organism evidence="2 3">
    <name type="scientific">Bacillus thermotolerans</name>
    <name type="common">Quasibacillus thermotolerans</name>
    <dbReference type="NCBI Taxonomy" id="1221996"/>
    <lineage>
        <taxon>Bacteria</taxon>
        <taxon>Bacillati</taxon>
        <taxon>Bacillota</taxon>
        <taxon>Bacilli</taxon>
        <taxon>Bacillales</taxon>
        <taxon>Bacillaceae</taxon>
        <taxon>Bacillus</taxon>
    </lineage>
</organism>
<evidence type="ECO:0000256" key="1">
    <source>
        <dbReference type="SAM" id="Phobius"/>
    </source>
</evidence>
<accession>A0A0F5HV58</accession>
<gene>
    <name evidence="2" type="ORF">QY95_01824</name>
</gene>
<evidence type="ECO:0000313" key="2">
    <source>
        <dbReference type="EMBL" id="KKB40191.1"/>
    </source>
</evidence>
<evidence type="ECO:0000313" key="3">
    <source>
        <dbReference type="Proteomes" id="UP000031563"/>
    </source>
</evidence>
<feature type="transmembrane region" description="Helical" evidence="1">
    <location>
        <begin position="6"/>
        <end position="26"/>
    </location>
</feature>
<protein>
    <submittedName>
        <fullName evidence="2">Uncharacterized protein</fullName>
    </submittedName>
</protein>
<keyword evidence="1" id="KW-0472">Membrane</keyword>
<dbReference type="AlphaFoldDB" id="A0A0F5HV58"/>
<dbReference type="RefSeq" id="WP_166701681.1">
    <property type="nucleotide sequence ID" value="NZ_JWIQ02000025.1"/>
</dbReference>
<name>A0A0F5HV58_BACTR</name>
<dbReference type="EMBL" id="JWIR02000032">
    <property type="protein sequence ID" value="KKB40191.1"/>
    <property type="molecule type" value="Genomic_DNA"/>
</dbReference>
<reference evidence="2" key="1">
    <citation type="submission" date="2015-02" db="EMBL/GenBank/DDBJ databases">
        <title>Genome Assembly of Bacillaceae bacterium MTCC 8252.</title>
        <authorList>
            <person name="Verma A."/>
            <person name="Khatri I."/>
            <person name="Mual P."/>
            <person name="Subramanian S."/>
            <person name="Krishnamurthi S."/>
        </authorList>
    </citation>
    <scope>NUCLEOTIDE SEQUENCE [LARGE SCALE GENOMIC DNA]</scope>
    <source>
        <strain evidence="2">MTCC 8252</strain>
    </source>
</reference>
<sequence length="50" mass="5784">MKVFVGSVIIILLIGFGIWLMLSPSFKRVGDKAYRLKEKIKEDNNESNRE</sequence>